<dbReference type="PIRSF" id="PIRSF025007">
    <property type="entry name" value="Sec15"/>
    <property type="match status" value="1"/>
</dbReference>
<dbReference type="Gene3D" id="1.20.58.670">
    <property type="entry name" value="Dsl1p vesicle tethering complex, Tip20p subunit, domain D"/>
    <property type="match status" value="1"/>
</dbReference>
<dbReference type="GO" id="GO:0006886">
    <property type="term" value="P:intracellular protein transport"/>
    <property type="evidence" value="ECO:0007669"/>
    <property type="project" value="InterPro"/>
</dbReference>
<gene>
    <name evidence="9" type="ORF">FOA43_003437</name>
</gene>
<dbReference type="GO" id="GO:0090522">
    <property type="term" value="P:vesicle tethering involved in exocytosis"/>
    <property type="evidence" value="ECO:0007669"/>
    <property type="project" value="UniProtKB-UniRule"/>
</dbReference>
<dbReference type="InterPro" id="IPR048359">
    <property type="entry name" value="EXOC6_Sec15_N"/>
</dbReference>
<feature type="domain" description="Exocyst complex subunit EXOC6/Sec15 C-terminal" evidence="7">
    <location>
        <begin position="426"/>
        <end position="787"/>
    </location>
</feature>
<feature type="domain" description="Exocyst complex component EXOC6/Sec15 N-terminal" evidence="8">
    <location>
        <begin position="65"/>
        <end position="233"/>
    </location>
</feature>
<dbReference type="InterPro" id="IPR042044">
    <property type="entry name" value="EXOC6PINT-1/Sec15/Tip20_C_dom2"/>
</dbReference>
<dbReference type="AlphaFoldDB" id="A0A875S2W8"/>
<dbReference type="Gene3D" id="1.10.357.30">
    <property type="entry name" value="Exocyst complex subunit Sec15 C-terminal domain, N-terminal subdomain"/>
    <property type="match status" value="1"/>
</dbReference>
<name>A0A875S2W8_EENNA</name>
<accession>A0A875S2W8</accession>
<dbReference type="EMBL" id="CP064815">
    <property type="protein sequence ID" value="QPG76051.1"/>
    <property type="molecule type" value="Genomic_DNA"/>
</dbReference>
<evidence type="ECO:0000256" key="2">
    <source>
        <dbReference type="ARBA" id="ARBA00022448"/>
    </source>
</evidence>
<organism evidence="9 10">
    <name type="scientific">Eeniella nana</name>
    <name type="common">Yeast</name>
    <name type="synonym">Brettanomyces nanus</name>
    <dbReference type="NCBI Taxonomy" id="13502"/>
    <lineage>
        <taxon>Eukaryota</taxon>
        <taxon>Fungi</taxon>
        <taxon>Dikarya</taxon>
        <taxon>Ascomycota</taxon>
        <taxon>Saccharomycotina</taxon>
        <taxon>Pichiomycetes</taxon>
        <taxon>Pichiales</taxon>
        <taxon>Pichiaceae</taxon>
        <taxon>Brettanomyces</taxon>
    </lineage>
</organism>
<feature type="compositionally biased region" description="Polar residues" evidence="6">
    <location>
        <begin position="807"/>
        <end position="827"/>
    </location>
</feature>
<evidence type="ECO:0000313" key="9">
    <source>
        <dbReference type="EMBL" id="QPG76051.1"/>
    </source>
</evidence>
<keyword evidence="2 5" id="KW-0813">Transport</keyword>
<keyword evidence="3 5" id="KW-0268">Exocytosis</keyword>
<evidence type="ECO:0000256" key="3">
    <source>
        <dbReference type="ARBA" id="ARBA00022483"/>
    </source>
</evidence>
<feature type="region of interest" description="Disordered" evidence="6">
    <location>
        <begin position="805"/>
        <end position="827"/>
    </location>
</feature>
<comment type="similarity">
    <text evidence="1 5">Belongs to the SEC15 family.</text>
</comment>
<evidence type="ECO:0000256" key="6">
    <source>
        <dbReference type="SAM" id="MobiDB-lite"/>
    </source>
</evidence>
<dbReference type="GO" id="GO:0016020">
    <property type="term" value="C:membrane"/>
    <property type="evidence" value="ECO:0007669"/>
    <property type="project" value="TreeGrafter"/>
</dbReference>
<dbReference type="KEGG" id="bnn:FOA43_003437"/>
<dbReference type="GO" id="GO:0000145">
    <property type="term" value="C:exocyst"/>
    <property type="evidence" value="ECO:0007669"/>
    <property type="project" value="UniProtKB-UniRule"/>
</dbReference>
<dbReference type="PANTHER" id="PTHR12702">
    <property type="entry name" value="SEC15"/>
    <property type="match status" value="1"/>
</dbReference>
<dbReference type="InterPro" id="IPR007225">
    <property type="entry name" value="EXOC6/Sec15"/>
</dbReference>
<keyword evidence="10" id="KW-1185">Reference proteome</keyword>
<evidence type="ECO:0000259" key="8">
    <source>
        <dbReference type="Pfam" id="PF20651"/>
    </source>
</evidence>
<evidence type="ECO:0000256" key="5">
    <source>
        <dbReference type="PIRNR" id="PIRNR025007"/>
    </source>
</evidence>
<sequence length="846" mass="97535">MAATTAKIDGPLPGNSDGIAVSPQKPSNSLMQYSVTSDDYLDQFIPFIKAELREKDSLDDLVTNLEKTSQEKQSTLEGLSFDSVDDLTTSMDKIKTIVQTSSQLSTDLSSINRELNNTGQAFAREKKMALHYKKIYSKINETSLTINSCLDMLEKTNKILELIQNKEFYKALINLESLARVDFEEIEQFDFSVRIYNSIPTFKKMIIEETFNQLIKWMNLSVEKKLPQVGEVLYETCRAVNESWLSRQSNDPELLKFKVNSPIEISLREDQLKYFNPFEKGQVQIELGPLFHSILVAESVNELDKLREDFLNEILRRRDRLIYPIREAITNNNFEMLSNLESLKILMYSMIAFLVTDRYISGKTRYKVRSKKQAEDLFDSIMTKLVPLLELCLVKFTTTLDNAVEICDIVGCFLQISEYWGYDCRKLYDVMLSLFKLYIRLSVAQFLDDYMGLSLEDDSQPLTVDSRKQFETVTNNCFYKFEDKDFTFPKTLPYSVIYPGGCLRLRNFIHDLYKFLEKYYGKRLDSVSQIISSAVDQVLIDIILKDLDNKVHSSYKEEMSQNLINLEFFSNSVYEIEKYLNFSSEPVIIKSRTASTMIKLKAENAFKATRRRAEDGMFEMVDSKVDMLFDMVNFEWNSTTINEEPSISIKDMGLYLENMFKLDFSHLPYSMRTLLLIRSFDKITTHLKRSIFEADSITKEGVQNFEIDIDYIESLIQSLKGWGGHVTEVVGYEGDKANEALATMFVGLKQIVDLFKDGNLENYKDKSMRTTRFSSIKPEQAQTLVNKLEDYQIAQQKMLMMDRATPYSRSASGTPSSPTLEGGDQTHSMFSGLKRQATINGISFKK</sequence>
<dbReference type="Pfam" id="PF20651">
    <property type="entry name" value="EXOC6_Sec15_N"/>
    <property type="match status" value="1"/>
</dbReference>
<protein>
    <recommendedName>
        <fullName evidence="5">Exocyst complex component SEC15</fullName>
    </recommendedName>
</protein>
<dbReference type="InterPro" id="IPR046361">
    <property type="entry name" value="EXOC6/Sec15_C"/>
</dbReference>
<dbReference type="GeneID" id="62196837"/>
<evidence type="ECO:0000256" key="1">
    <source>
        <dbReference type="ARBA" id="ARBA00007944"/>
    </source>
</evidence>
<dbReference type="PANTHER" id="PTHR12702:SF0">
    <property type="entry name" value="EXOCYST COMPLEX COMPONENT 6"/>
    <property type="match status" value="1"/>
</dbReference>
<evidence type="ECO:0000256" key="4">
    <source>
        <dbReference type="ARBA" id="ARBA00023054"/>
    </source>
</evidence>
<proteinExistence type="inferred from homology"/>
<reference evidence="9" key="1">
    <citation type="submission" date="2020-10" db="EMBL/GenBank/DDBJ databases">
        <authorList>
            <person name="Roach M.J.R."/>
        </authorList>
    </citation>
    <scope>NUCLEOTIDE SEQUENCE</scope>
    <source>
        <strain evidence="9">CBS 1945</strain>
    </source>
</reference>
<keyword evidence="4" id="KW-0175">Coiled coil</keyword>
<dbReference type="Proteomes" id="UP000662931">
    <property type="component" value="Chromosome 4"/>
</dbReference>
<evidence type="ECO:0000313" key="10">
    <source>
        <dbReference type="Proteomes" id="UP000662931"/>
    </source>
</evidence>
<evidence type="ECO:0000259" key="7">
    <source>
        <dbReference type="Pfam" id="PF04091"/>
    </source>
</evidence>
<dbReference type="InterPro" id="IPR042045">
    <property type="entry name" value="EXOC6/Sec15_C_dom1"/>
</dbReference>
<dbReference type="Pfam" id="PF04091">
    <property type="entry name" value="Sec15_C"/>
    <property type="match status" value="1"/>
</dbReference>
<dbReference type="RefSeq" id="XP_038779616.1">
    <property type="nucleotide sequence ID" value="XM_038923688.1"/>
</dbReference>
<dbReference type="GO" id="GO:0006893">
    <property type="term" value="P:Golgi to plasma membrane transport"/>
    <property type="evidence" value="ECO:0007669"/>
    <property type="project" value="TreeGrafter"/>
</dbReference>
<feature type="region of interest" description="Disordered" evidence="6">
    <location>
        <begin position="1"/>
        <end position="26"/>
    </location>
</feature>
<comment type="function">
    <text evidence="5">Component of the exocyst complex involved in the docking of exocytic vesicles with fusion sites on the plasma membrane.</text>
</comment>
<dbReference type="OrthoDB" id="10267033at2759"/>